<protein>
    <recommendedName>
        <fullName evidence="3">DUF2783 domain-containing protein</fullName>
    </recommendedName>
</protein>
<proteinExistence type="predicted"/>
<evidence type="ECO:0008006" key="3">
    <source>
        <dbReference type="Google" id="ProtNLM"/>
    </source>
</evidence>
<sequence length="68" mass="7660">MNDDTDVRAMTVNERLAYFQLFDALDTAVASRRLSNVTKVLLEAKLTVEQAHQTAVAILDNPARHSFR</sequence>
<gene>
    <name evidence="1" type="ORF">GTP27_23105</name>
</gene>
<comment type="caution">
    <text evidence="1">The sequence shown here is derived from an EMBL/GenBank/DDBJ whole genome shotgun (WGS) entry which is preliminary data.</text>
</comment>
<organism evidence="1 2">
    <name type="scientific">Duganella qianjiadongensis</name>
    <dbReference type="NCBI Taxonomy" id="2692176"/>
    <lineage>
        <taxon>Bacteria</taxon>
        <taxon>Pseudomonadati</taxon>
        <taxon>Pseudomonadota</taxon>
        <taxon>Betaproteobacteria</taxon>
        <taxon>Burkholderiales</taxon>
        <taxon>Oxalobacteraceae</taxon>
        <taxon>Telluria group</taxon>
        <taxon>Duganella</taxon>
    </lineage>
</organism>
<dbReference type="Proteomes" id="UP000478090">
    <property type="component" value="Unassembled WGS sequence"/>
</dbReference>
<name>A0ABW9VSZ6_9BURK</name>
<keyword evidence="2" id="KW-1185">Reference proteome</keyword>
<dbReference type="EMBL" id="WWCM01000041">
    <property type="protein sequence ID" value="MYM42189.1"/>
    <property type="molecule type" value="Genomic_DNA"/>
</dbReference>
<dbReference type="RefSeq" id="WP_161041434.1">
    <property type="nucleotide sequence ID" value="NZ_WWCM01000041.1"/>
</dbReference>
<evidence type="ECO:0000313" key="1">
    <source>
        <dbReference type="EMBL" id="MYM42189.1"/>
    </source>
</evidence>
<accession>A0ABW9VSZ6</accession>
<evidence type="ECO:0000313" key="2">
    <source>
        <dbReference type="Proteomes" id="UP000478090"/>
    </source>
</evidence>
<reference evidence="1 2" key="1">
    <citation type="submission" date="2019-12" db="EMBL/GenBank/DDBJ databases">
        <title>Novel species isolated from a subtropical stream in China.</title>
        <authorList>
            <person name="Lu H."/>
        </authorList>
    </citation>
    <scope>NUCLEOTIDE SEQUENCE [LARGE SCALE GENOMIC DNA]</scope>
    <source>
        <strain evidence="1 2">CY13W</strain>
    </source>
</reference>